<gene>
    <name evidence="1" type="ORF">A3C95_01720</name>
</gene>
<dbReference type="Proteomes" id="UP000177107">
    <property type="component" value="Unassembled WGS sequence"/>
</dbReference>
<dbReference type="AlphaFoldDB" id="A0A1F6E3W6"/>
<reference evidence="1 2" key="1">
    <citation type="journal article" date="2016" name="Nat. Commun.">
        <title>Thousands of microbial genomes shed light on interconnected biogeochemical processes in an aquifer system.</title>
        <authorList>
            <person name="Anantharaman K."/>
            <person name="Brown C.T."/>
            <person name="Hug L.A."/>
            <person name="Sharon I."/>
            <person name="Castelle C.J."/>
            <person name="Probst A.J."/>
            <person name="Thomas B.C."/>
            <person name="Singh A."/>
            <person name="Wilkins M.J."/>
            <person name="Karaoz U."/>
            <person name="Brodie E.L."/>
            <person name="Williams K.H."/>
            <person name="Hubbard S.S."/>
            <person name="Banfield J.F."/>
        </authorList>
    </citation>
    <scope>NUCLEOTIDE SEQUENCE [LARGE SCALE GENOMIC DNA]</scope>
</reference>
<comment type="caution">
    <text evidence="1">The sequence shown here is derived from an EMBL/GenBank/DDBJ whole genome shotgun (WGS) entry which is preliminary data.</text>
</comment>
<dbReference type="EMBL" id="MFLM01000009">
    <property type="protein sequence ID" value="OGG68404.1"/>
    <property type="molecule type" value="Genomic_DNA"/>
</dbReference>
<evidence type="ECO:0000313" key="2">
    <source>
        <dbReference type="Proteomes" id="UP000177107"/>
    </source>
</evidence>
<protein>
    <submittedName>
        <fullName evidence="1">Uncharacterized protein</fullName>
    </submittedName>
</protein>
<organism evidence="1 2">
    <name type="scientific">Candidatus Kaiserbacteria bacterium RIFCSPHIGHO2_02_FULL_56_30</name>
    <dbReference type="NCBI Taxonomy" id="1798499"/>
    <lineage>
        <taxon>Bacteria</taxon>
        <taxon>Candidatus Kaiseribacteriota</taxon>
    </lineage>
</organism>
<evidence type="ECO:0000313" key="1">
    <source>
        <dbReference type="EMBL" id="OGG68404.1"/>
    </source>
</evidence>
<accession>A0A1F6E3W6</accession>
<sequence>MGYVLVTVLLTNVLSWRGYLSDRRLNGLESKADGNASLDLAGTAWGVFCGIGSAERRDPILLPHYITRDYIVEDDDD</sequence>
<name>A0A1F6E3W6_9BACT</name>
<proteinExistence type="predicted"/>